<dbReference type="Proteomes" id="UP000319732">
    <property type="component" value="Unassembled WGS sequence"/>
</dbReference>
<evidence type="ECO:0000256" key="7">
    <source>
        <dbReference type="ARBA" id="ARBA00023004"/>
    </source>
</evidence>
<dbReference type="OrthoDB" id="9760620at2"/>
<dbReference type="Pfam" id="PF07715">
    <property type="entry name" value="Plug"/>
    <property type="match status" value="1"/>
</dbReference>
<keyword evidence="11 12" id="KW-0998">Cell outer membrane</keyword>
<proteinExistence type="inferred from homology"/>
<dbReference type="InterPro" id="IPR037066">
    <property type="entry name" value="Plug_dom_sf"/>
</dbReference>
<evidence type="ECO:0000256" key="1">
    <source>
        <dbReference type="ARBA" id="ARBA00004571"/>
    </source>
</evidence>
<feature type="domain" description="TonB-dependent receptor-like beta-barrel" evidence="16">
    <location>
        <begin position="253"/>
        <end position="677"/>
    </location>
</feature>
<keyword evidence="8" id="KW-0406">Ion transport</keyword>
<dbReference type="Pfam" id="PF00593">
    <property type="entry name" value="TonB_dep_Rec_b-barrel"/>
    <property type="match status" value="1"/>
</dbReference>
<keyword evidence="10 12" id="KW-0472">Membrane</keyword>
<evidence type="ECO:0000256" key="9">
    <source>
        <dbReference type="ARBA" id="ARBA00023077"/>
    </source>
</evidence>
<evidence type="ECO:0000256" key="14">
    <source>
        <dbReference type="RuleBase" id="RU003357"/>
    </source>
</evidence>
<evidence type="ECO:0000256" key="8">
    <source>
        <dbReference type="ARBA" id="ARBA00023065"/>
    </source>
</evidence>
<dbReference type="InterPro" id="IPR010916">
    <property type="entry name" value="TonB_box_CS"/>
</dbReference>
<feature type="signal peptide" evidence="15">
    <location>
        <begin position="1"/>
        <end position="26"/>
    </location>
</feature>
<name>A0A545T8B5_9GAMM</name>
<comment type="similarity">
    <text evidence="12 14">Belongs to the TonB-dependent receptor family.</text>
</comment>
<dbReference type="EMBL" id="VHSG01000018">
    <property type="protein sequence ID" value="TQV73425.1"/>
    <property type="molecule type" value="Genomic_DNA"/>
</dbReference>
<evidence type="ECO:0000256" key="15">
    <source>
        <dbReference type="SAM" id="SignalP"/>
    </source>
</evidence>
<dbReference type="InterPro" id="IPR036942">
    <property type="entry name" value="Beta-barrel_TonB_sf"/>
</dbReference>
<keyword evidence="19" id="KW-1185">Reference proteome</keyword>
<keyword evidence="5 12" id="KW-0812">Transmembrane</keyword>
<feature type="short sequence motif" description="TonB box" evidence="13">
    <location>
        <begin position="44"/>
        <end position="50"/>
    </location>
</feature>
<evidence type="ECO:0000256" key="11">
    <source>
        <dbReference type="ARBA" id="ARBA00023237"/>
    </source>
</evidence>
<dbReference type="SUPFAM" id="SSF56935">
    <property type="entry name" value="Porins"/>
    <property type="match status" value="1"/>
</dbReference>
<keyword evidence="9 13" id="KW-0798">TonB box</keyword>
<dbReference type="InterPro" id="IPR039426">
    <property type="entry name" value="TonB-dep_rcpt-like"/>
</dbReference>
<dbReference type="RefSeq" id="WP_142905553.1">
    <property type="nucleotide sequence ID" value="NZ_ML660097.1"/>
</dbReference>
<evidence type="ECO:0000256" key="4">
    <source>
        <dbReference type="ARBA" id="ARBA00022496"/>
    </source>
</evidence>
<keyword evidence="6 15" id="KW-0732">Signal</keyword>
<keyword evidence="3 12" id="KW-1134">Transmembrane beta strand</keyword>
<feature type="domain" description="TonB-dependent receptor plug" evidence="17">
    <location>
        <begin position="63"/>
        <end position="167"/>
    </location>
</feature>
<evidence type="ECO:0000256" key="6">
    <source>
        <dbReference type="ARBA" id="ARBA00022729"/>
    </source>
</evidence>
<keyword evidence="4" id="KW-0410">Iron transport</keyword>
<evidence type="ECO:0000256" key="2">
    <source>
        <dbReference type="ARBA" id="ARBA00022448"/>
    </source>
</evidence>
<dbReference type="Gene3D" id="2.170.130.10">
    <property type="entry name" value="TonB-dependent receptor, plug domain"/>
    <property type="match status" value="1"/>
</dbReference>
<keyword evidence="18" id="KW-0675">Receptor</keyword>
<dbReference type="CDD" id="cd01347">
    <property type="entry name" value="ligand_gated_channel"/>
    <property type="match status" value="1"/>
</dbReference>
<accession>A0A545T8B5</accession>
<comment type="caution">
    <text evidence="18">The sequence shown here is derived from an EMBL/GenBank/DDBJ whole genome shotgun (WGS) entry which is preliminary data.</text>
</comment>
<comment type="subcellular location">
    <subcellularLocation>
        <location evidence="1 12">Cell outer membrane</location>
        <topology evidence="1 12">Multi-pass membrane protein</topology>
    </subcellularLocation>
</comment>
<evidence type="ECO:0000259" key="17">
    <source>
        <dbReference type="Pfam" id="PF07715"/>
    </source>
</evidence>
<evidence type="ECO:0000313" key="19">
    <source>
        <dbReference type="Proteomes" id="UP000319732"/>
    </source>
</evidence>
<dbReference type="GO" id="GO:0015344">
    <property type="term" value="F:siderophore uptake transmembrane transporter activity"/>
    <property type="evidence" value="ECO:0007669"/>
    <property type="project" value="TreeGrafter"/>
</dbReference>
<dbReference type="GO" id="GO:0009279">
    <property type="term" value="C:cell outer membrane"/>
    <property type="evidence" value="ECO:0007669"/>
    <property type="project" value="UniProtKB-SubCell"/>
</dbReference>
<sequence>MNKVLKLLPLTLGVSVCLAIPSIAAATTKTPATDPAPVAGISETLLVTASRRERRSLEHTIAAAGVDKAALDLVGHTHINEALVRIPGANIARGNGQEYLAALRSPVLTGAGACGAFLTAQDGVALRAAGFCNVNELFEANTEQARRIEVIRGPGTALYGSNALHGVINVISPAVDGAAVGSLGLELGPDDYTRLKLSSGGRLADAGTGAAEQAYRLDINLTDDGGYRDRSGYGQQKLLFGHRYSRDRLAVVTRFSATNLNQETAGFVVGANAYKDDDLRDSNPNPEAFRDARSYRLSSQIDYSLSDTMALKVTPYARYTEMRFLQHFLPGQPIEENGQRSVGVQTALFADTDAALTWIAGVDMEYTSAYLHEYQEQPTRGSAFLRETIPVGDHYDYDVDATLLAPFVQARWALGEAWLVSAGLRYESLRYDYDNRMLAGRTRADGTPCGFGGCRFSRPEDREDNFENWSPKLGLLYTFADNHRAYANLSHGFRAPQATELYRLQRRQTGADLDSESIAGIEMGLRGLSEARFSYDFSLYTMKKSDVIFRDSDFFNVSEGETRHRGIEARVDYQISPAWRIGANGSYARHSYASDQLLGGVNIKGNDIDSAPRRFGSVQLSWRAEERALVELEWLHMGRYYTDVENRNRYPGHNLLNLRTRWQPQPDTVFYARLANLTDRKYAERADFTSFTGERYFPGQPRSLYFGVELSW</sequence>
<dbReference type="PANTHER" id="PTHR32552">
    <property type="entry name" value="FERRICHROME IRON RECEPTOR-RELATED"/>
    <property type="match status" value="1"/>
</dbReference>
<evidence type="ECO:0000256" key="10">
    <source>
        <dbReference type="ARBA" id="ARBA00023136"/>
    </source>
</evidence>
<evidence type="ECO:0000256" key="3">
    <source>
        <dbReference type="ARBA" id="ARBA00022452"/>
    </source>
</evidence>
<dbReference type="PANTHER" id="PTHR32552:SF89">
    <property type="entry name" value="CATECHOLATE SIDEROPHORE RECEPTOR FIU"/>
    <property type="match status" value="1"/>
</dbReference>
<protein>
    <submittedName>
        <fullName evidence="18">TonB-dependent receptor</fullName>
    </submittedName>
</protein>
<dbReference type="PROSITE" id="PS00430">
    <property type="entry name" value="TONB_DEPENDENT_REC_1"/>
    <property type="match status" value="1"/>
</dbReference>
<reference evidence="18 19" key="1">
    <citation type="submission" date="2019-06" db="EMBL/GenBank/DDBJ databases">
        <title>Whole genome sequence for Cellvibrionaceae sp. R142.</title>
        <authorList>
            <person name="Wang G."/>
        </authorList>
    </citation>
    <scope>NUCLEOTIDE SEQUENCE [LARGE SCALE GENOMIC DNA]</scope>
    <source>
        <strain evidence="18 19">R142</strain>
    </source>
</reference>
<evidence type="ECO:0000256" key="5">
    <source>
        <dbReference type="ARBA" id="ARBA00022692"/>
    </source>
</evidence>
<evidence type="ECO:0000256" key="12">
    <source>
        <dbReference type="PROSITE-ProRule" id="PRU01360"/>
    </source>
</evidence>
<dbReference type="InterPro" id="IPR000531">
    <property type="entry name" value="Beta-barrel_TonB"/>
</dbReference>
<evidence type="ECO:0000256" key="13">
    <source>
        <dbReference type="PROSITE-ProRule" id="PRU10143"/>
    </source>
</evidence>
<dbReference type="Gene3D" id="2.40.170.20">
    <property type="entry name" value="TonB-dependent receptor, beta-barrel domain"/>
    <property type="match status" value="1"/>
</dbReference>
<gene>
    <name evidence="18" type="ORF">FKG94_17120</name>
</gene>
<dbReference type="PROSITE" id="PS52016">
    <property type="entry name" value="TONB_DEPENDENT_REC_3"/>
    <property type="match status" value="1"/>
</dbReference>
<evidence type="ECO:0000259" key="16">
    <source>
        <dbReference type="Pfam" id="PF00593"/>
    </source>
</evidence>
<keyword evidence="7" id="KW-0408">Iron</keyword>
<dbReference type="InterPro" id="IPR012910">
    <property type="entry name" value="Plug_dom"/>
</dbReference>
<evidence type="ECO:0000313" key="18">
    <source>
        <dbReference type="EMBL" id="TQV73425.1"/>
    </source>
</evidence>
<feature type="chain" id="PRO_5022124775" evidence="15">
    <location>
        <begin position="27"/>
        <end position="712"/>
    </location>
</feature>
<keyword evidence="2 12" id="KW-0813">Transport</keyword>
<dbReference type="AlphaFoldDB" id="A0A545T8B5"/>
<organism evidence="18 19">
    <name type="scientific">Exilibacterium tricleocarpae</name>
    <dbReference type="NCBI Taxonomy" id="2591008"/>
    <lineage>
        <taxon>Bacteria</taxon>
        <taxon>Pseudomonadati</taxon>
        <taxon>Pseudomonadota</taxon>
        <taxon>Gammaproteobacteria</taxon>
        <taxon>Cellvibrionales</taxon>
        <taxon>Cellvibrionaceae</taxon>
        <taxon>Exilibacterium</taxon>
    </lineage>
</organism>